<evidence type="ECO:0000256" key="9">
    <source>
        <dbReference type="ARBA" id="ARBA00022777"/>
    </source>
</evidence>
<evidence type="ECO:0000313" key="21">
    <source>
        <dbReference type="Proteomes" id="UP000316759"/>
    </source>
</evidence>
<evidence type="ECO:0000313" key="20">
    <source>
        <dbReference type="EMBL" id="TPP64585.1"/>
    </source>
</evidence>
<keyword evidence="8" id="KW-0547">Nucleotide-binding</keyword>
<dbReference type="InterPro" id="IPR003961">
    <property type="entry name" value="FN3_dom"/>
</dbReference>
<dbReference type="SUPFAM" id="SSF49265">
    <property type="entry name" value="Fibronectin type III"/>
    <property type="match status" value="1"/>
</dbReference>
<evidence type="ECO:0000256" key="5">
    <source>
        <dbReference type="ARBA" id="ARBA00022692"/>
    </source>
</evidence>
<dbReference type="GO" id="GO:0051897">
    <property type="term" value="P:positive regulation of phosphatidylinositol 3-kinase/protein kinase B signal transduction"/>
    <property type="evidence" value="ECO:0007669"/>
    <property type="project" value="TreeGrafter"/>
</dbReference>
<evidence type="ECO:0000256" key="15">
    <source>
        <dbReference type="ARBA" id="ARBA00023180"/>
    </source>
</evidence>
<dbReference type="GO" id="GO:0005009">
    <property type="term" value="F:insulin receptor activity"/>
    <property type="evidence" value="ECO:0007669"/>
    <property type="project" value="TreeGrafter"/>
</dbReference>
<dbReference type="InterPro" id="IPR000719">
    <property type="entry name" value="Prot_kinase_dom"/>
</dbReference>
<evidence type="ECO:0000256" key="10">
    <source>
        <dbReference type="ARBA" id="ARBA00022840"/>
    </source>
</evidence>
<dbReference type="GO" id="GO:0043410">
    <property type="term" value="P:positive regulation of MAPK cascade"/>
    <property type="evidence" value="ECO:0007669"/>
    <property type="project" value="TreeGrafter"/>
</dbReference>
<dbReference type="SMART" id="SM00060">
    <property type="entry name" value="FN3"/>
    <property type="match status" value="1"/>
</dbReference>
<feature type="compositionally biased region" description="Basic and acidic residues" evidence="16">
    <location>
        <begin position="763"/>
        <end position="774"/>
    </location>
</feature>
<keyword evidence="15" id="KW-0325">Glycoprotein</keyword>
<comment type="caution">
    <text evidence="20">The sequence shown here is derived from an EMBL/GenBank/DDBJ whole genome shotgun (WGS) entry which is preliminary data.</text>
</comment>
<evidence type="ECO:0000256" key="13">
    <source>
        <dbReference type="ARBA" id="ARBA00023137"/>
    </source>
</evidence>
<keyword evidence="14 20" id="KW-0675">Receptor</keyword>
<feature type="compositionally biased region" description="Low complexity" evidence="16">
    <location>
        <begin position="783"/>
        <end position="796"/>
    </location>
</feature>
<dbReference type="Gene3D" id="2.60.40.10">
    <property type="entry name" value="Immunoglobulins"/>
    <property type="match status" value="1"/>
</dbReference>
<dbReference type="PROSITE" id="PS00109">
    <property type="entry name" value="PROTEIN_KINASE_TYR"/>
    <property type="match status" value="1"/>
</dbReference>
<dbReference type="CDD" id="cd00063">
    <property type="entry name" value="FN3"/>
    <property type="match status" value="1"/>
</dbReference>
<evidence type="ECO:0000256" key="4">
    <source>
        <dbReference type="ARBA" id="ARBA00022679"/>
    </source>
</evidence>
<dbReference type="InterPro" id="IPR013783">
    <property type="entry name" value="Ig-like_fold"/>
</dbReference>
<evidence type="ECO:0000256" key="16">
    <source>
        <dbReference type="SAM" id="MobiDB-lite"/>
    </source>
</evidence>
<dbReference type="Gene3D" id="1.10.510.10">
    <property type="entry name" value="Transferase(Phosphotransferase) domain 1"/>
    <property type="match status" value="1"/>
</dbReference>
<reference evidence="20 21" key="1">
    <citation type="submission" date="2019-04" db="EMBL/GenBank/DDBJ databases">
        <title>Annotation for the trematode Fasciola gigantica.</title>
        <authorList>
            <person name="Choi Y.-J."/>
        </authorList>
    </citation>
    <scope>NUCLEOTIDE SEQUENCE [LARGE SCALE GENOMIC DNA]</scope>
    <source>
        <strain evidence="20">Uganda_cow_1</strain>
    </source>
</reference>
<dbReference type="InterPro" id="IPR001245">
    <property type="entry name" value="Ser-Thr/Tyr_kinase_cat_dom"/>
</dbReference>
<dbReference type="SMART" id="SM00219">
    <property type="entry name" value="TyrKc"/>
    <property type="match status" value="1"/>
</dbReference>
<keyword evidence="5 17" id="KW-0812">Transmembrane</keyword>
<feature type="domain" description="Protein kinase" evidence="18">
    <location>
        <begin position="313"/>
        <end position="682"/>
    </location>
</feature>
<dbReference type="GO" id="GO:0030424">
    <property type="term" value="C:axon"/>
    <property type="evidence" value="ECO:0007669"/>
    <property type="project" value="TreeGrafter"/>
</dbReference>
<evidence type="ECO:0000256" key="11">
    <source>
        <dbReference type="ARBA" id="ARBA00022989"/>
    </source>
</evidence>
<dbReference type="FunFam" id="1.10.510.10:FF:000554">
    <property type="entry name" value="Predicted protein"/>
    <property type="match status" value="1"/>
</dbReference>
<accession>A0A504YVG1</accession>
<name>A0A504YVG1_FASGI</name>
<dbReference type="PROSITE" id="PS50011">
    <property type="entry name" value="PROTEIN_KINASE_DOM"/>
    <property type="match status" value="1"/>
</dbReference>
<dbReference type="GO" id="GO:0005899">
    <property type="term" value="C:insulin receptor complex"/>
    <property type="evidence" value="ECO:0007669"/>
    <property type="project" value="TreeGrafter"/>
</dbReference>
<proteinExistence type="predicted"/>
<dbReference type="STRING" id="46835.A0A504YVG1"/>
<keyword evidence="9 20" id="KW-0418">Kinase</keyword>
<keyword evidence="4" id="KW-0808">Transferase</keyword>
<sequence length="811" mass="91502">MIAVIHHQLSSSISSAHPAKSTCPAEPPWLTAHADGRTLSLTATERHCWSSHEADLCSPRVSITGRTKALVEADWIAINSVSYVSRSPGSVHIVWSPPPYPNGMISYYQIRYRLIPLSENHLSSFISSLDTNETTVILNRFVQSTNHSNTEPLTWLTKCISPSDWSYPRPDSALIDTLAAGIDIHHRSSVQHNVKNHLQASVLLSELVEGLYVIQLRAVSLAGPSHWTEESIFLVPNSKPELRRSFWSGYQSWTILTVAFLTLVLLVLAIVSVFYHARRRYLRQTTWTSTNPDYWTIYEVDDWEMDRADIDVLDWKHPLGHGSFGTVYRGLVRSLRTPARVFCFDPTNVPVAIKTINTATTLFDRRDFISEACHMKQFQTHHLVRLLGLVSRPALHRSPGDWRRRWIEFCEYFHLRIGAFGVRNPRSYSNQAQANRKLRLGGLKRDYSCLELMDHVRGPANPATPPDQDQNKSRLAMNTVVFDVAPNSPLVIMELMSEGDLASYLRHLGDCGLGSVEPDQAYLWATQIADGMAYLTSKHYVHRDLAARNCLVSANLVVKIGDFGLCRQVYDRNYYQKLGHGRLPIRWMAPESLESAYFTSQSDVWSFGIVLWEIATMASLPYRGLSHDEVITYVLAGNTLLTGGTPTNCPELLEQLMVHCWAFHSHKRPTFSDLCILLAPRFGDAEFRATSFFYTNETVLESGRDDDVQVVLRNPLIAATDSQTDDSYQSNRSVPETPHKQNNSRTASRIRFHRGTSSDEDQIADRHSDKDNVVRPESIQMRMSSSPSGASGMAYSTAFAANQDEPQPELI</sequence>
<feature type="compositionally biased region" description="Polar residues" evidence="16">
    <location>
        <begin position="721"/>
        <end position="747"/>
    </location>
</feature>
<evidence type="ECO:0000259" key="18">
    <source>
        <dbReference type="PROSITE" id="PS50011"/>
    </source>
</evidence>
<dbReference type="GO" id="GO:0043560">
    <property type="term" value="F:insulin receptor substrate binding"/>
    <property type="evidence" value="ECO:0007669"/>
    <property type="project" value="TreeGrafter"/>
</dbReference>
<dbReference type="InterPro" id="IPR036116">
    <property type="entry name" value="FN3_sf"/>
</dbReference>
<feature type="domain" description="Fibronectin type-III" evidence="19">
    <location>
        <begin position="77"/>
        <end position="176"/>
    </location>
</feature>
<keyword evidence="7" id="KW-0677">Repeat</keyword>
<evidence type="ECO:0000256" key="7">
    <source>
        <dbReference type="ARBA" id="ARBA00022737"/>
    </source>
</evidence>
<protein>
    <recommendedName>
        <fullName evidence="2">receptor protein-tyrosine kinase</fullName>
        <ecNumber evidence="2">2.7.10.1</ecNumber>
    </recommendedName>
</protein>
<evidence type="ECO:0000256" key="3">
    <source>
        <dbReference type="ARBA" id="ARBA00022553"/>
    </source>
</evidence>
<dbReference type="InterPro" id="IPR008266">
    <property type="entry name" value="Tyr_kinase_AS"/>
</dbReference>
<evidence type="ECO:0000259" key="19">
    <source>
        <dbReference type="PROSITE" id="PS50853"/>
    </source>
</evidence>
<dbReference type="EMBL" id="SUNJ01004247">
    <property type="protein sequence ID" value="TPP64585.1"/>
    <property type="molecule type" value="Genomic_DNA"/>
</dbReference>
<dbReference type="OrthoDB" id="5809444at2759"/>
<evidence type="ECO:0000256" key="12">
    <source>
        <dbReference type="ARBA" id="ARBA00023136"/>
    </source>
</evidence>
<keyword evidence="13" id="KW-0829">Tyrosine-protein kinase</keyword>
<keyword evidence="6" id="KW-0732">Signal</keyword>
<dbReference type="PANTHER" id="PTHR24416">
    <property type="entry name" value="TYROSINE-PROTEIN KINASE RECEPTOR"/>
    <property type="match status" value="1"/>
</dbReference>
<keyword evidence="12 17" id="KW-0472">Membrane</keyword>
<dbReference type="InterPro" id="IPR011009">
    <property type="entry name" value="Kinase-like_dom_sf"/>
</dbReference>
<dbReference type="Pfam" id="PF07714">
    <property type="entry name" value="PK_Tyr_Ser-Thr"/>
    <property type="match status" value="2"/>
</dbReference>
<evidence type="ECO:0000256" key="8">
    <source>
        <dbReference type="ARBA" id="ARBA00022741"/>
    </source>
</evidence>
<evidence type="ECO:0000256" key="17">
    <source>
        <dbReference type="SAM" id="Phobius"/>
    </source>
</evidence>
<organism evidence="20 21">
    <name type="scientific">Fasciola gigantica</name>
    <name type="common">Giant liver fluke</name>
    <dbReference type="NCBI Taxonomy" id="46835"/>
    <lineage>
        <taxon>Eukaryota</taxon>
        <taxon>Metazoa</taxon>
        <taxon>Spiralia</taxon>
        <taxon>Lophotrochozoa</taxon>
        <taxon>Platyhelminthes</taxon>
        <taxon>Trematoda</taxon>
        <taxon>Digenea</taxon>
        <taxon>Plagiorchiida</taxon>
        <taxon>Echinostomata</taxon>
        <taxon>Echinostomatoidea</taxon>
        <taxon>Fasciolidae</taxon>
        <taxon>Fasciola</taxon>
    </lineage>
</organism>
<feature type="transmembrane region" description="Helical" evidence="17">
    <location>
        <begin position="253"/>
        <end position="275"/>
    </location>
</feature>
<dbReference type="Proteomes" id="UP000316759">
    <property type="component" value="Unassembled WGS sequence"/>
</dbReference>
<dbReference type="InterPro" id="IPR020635">
    <property type="entry name" value="Tyr_kinase_cat_dom"/>
</dbReference>
<feature type="region of interest" description="Disordered" evidence="16">
    <location>
        <begin position="721"/>
        <end position="811"/>
    </location>
</feature>
<dbReference type="EC" id="2.7.10.1" evidence="2"/>
<dbReference type="InterPro" id="IPR050122">
    <property type="entry name" value="RTK"/>
</dbReference>
<dbReference type="PANTHER" id="PTHR24416:SF525">
    <property type="entry name" value="INSULIN-LIKE RECEPTOR"/>
    <property type="match status" value="1"/>
</dbReference>
<evidence type="ECO:0000256" key="2">
    <source>
        <dbReference type="ARBA" id="ARBA00011902"/>
    </source>
</evidence>
<gene>
    <name evidence="20" type="ORF">FGIG_06840</name>
</gene>
<comment type="subcellular location">
    <subcellularLocation>
        <location evidence="1">Membrane</location>
        <topology evidence="1">Single-pass type I membrane protein</topology>
    </subcellularLocation>
</comment>
<evidence type="ECO:0000256" key="14">
    <source>
        <dbReference type="ARBA" id="ARBA00023170"/>
    </source>
</evidence>
<keyword evidence="10" id="KW-0067">ATP-binding</keyword>
<dbReference type="AlphaFoldDB" id="A0A504YVG1"/>
<dbReference type="GO" id="GO:0042593">
    <property type="term" value="P:glucose homeostasis"/>
    <property type="evidence" value="ECO:0007669"/>
    <property type="project" value="TreeGrafter"/>
</dbReference>
<evidence type="ECO:0000256" key="6">
    <source>
        <dbReference type="ARBA" id="ARBA00022729"/>
    </source>
</evidence>
<evidence type="ECO:0000256" key="1">
    <source>
        <dbReference type="ARBA" id="ARBA00004479"/>
    </source>
</evidence>
<keyword evidence="3" id="KW-0597">Phosphoprotein</keyword>
<keyword evidence="21" id="KW-1185">Reference proteome</keyword>
<dbReference type="GO" id="GO:0005524">
    <property type="term" value="F:ATP binding"/>
    <property type="evidence" value="ECO:0007669"/>
    <property type="project" value="UniProtKB-KW"/>
</dbReference>
<keyword evidence="11 17" id="KW-1133">Transmembrane helix</keyword>
<dbReference type="PRINTS" id="PR00109">
    <property type="entry name" value="TYRKINASE"/>
</dbReference>
<dbReference type="PROSITE" id="PS50853">
    <property type="entry name" value="FN3"/>
    <property type="match status" value="1"/>
</dbReference>
<dbReference type="Gene3D" id="3.30.200.20">
    <property type="entry name" value="Phosphorylase Kinase, domain 1"/>
    <property type="match status" value="1"/>
</dbReference>
<dbReference type="SUPFAM" id="SSF56112">
    <property type="entry name" value="Protein kinase-like (PK-like)"/>
    <property type="match status" value="1"/>
</dbReference>